<evidence type="ECO:0000256" key="7">
    <source>
        <dbReference type="RuleBase" id="RU362042"/>
    </source>
</evidence>
<evidence type="ECO:0000256" key="6">
    <source>
        <dbReference type="PIRSR" id="PIRSR600223-1"/>
    </source>
</evidence>
<dbReference type="PANTHER" id="PTHR43390">
    <property type="entry name" value="SIGNAL PEPTIDASE I"/>
    <property type="match status" value="1"/>
</dbReference>
<feature type="transmembrane region" description="Helical" evidence="7">
    <location>
        <begin position="51"/>
        <end position="77"/>
    </location>
</feature>
<evidence type="ECO:0000256" key="2">
    <source>
        <dbReference type="ARBA" id="ARBA00009370"/>
    </source>
</evidence>
<keyword evidence="7" id="KW-0645">Protease</keyword>
<feature type="transmembrane region" description="Helical" evidence="7">
    <location>
        <begin position="84"/>
        <end position="101"/>
    </location>
</feature>
<sequence>MICILILILLQVGHFLGTCKLYQKAGRNIWEAAIPIYSFWVMLKITQRPKWWIILFFVPIIGGMMYPIMLVDFVCCFDKNKIKTIFLVLITFGFYIFYINYFSKKKFIILEKRTETVLSSFLFAIVFSSFVHTYLIQPFIIPTSSMERTLMIGDCIFVSKLHYGLRIPITPIGFPFIHNTIPVMGIPSYINNLRLPYIRFPAITPIRKGDLVVFNFPNDDTHATDRKDHYIKRCVAISGETLEIQARKLKVNGEKEILPKNSEKEYAYIVQTKDQPFNENFLKDQFEITDIQLIENRNNEKFLYQIMLTDTYSKICRKIDNVNSVKKYLYPRRLKELDIFPQNSGWNSDFYGPLYVPKKGDVIHLTKKNIEIYRDIITNYEGHKLKETKNRFVIDGKIVTHYNIEKNYYFMMGDNRNNSFDSRYWGFVPEDHIIGKPILTWLSLSLNIFKWKIRWDRIKTL</sequence>
<keyword evidence="10" id="KW-1185">Reference proteome</keyword>
<dbReference type="Pfam" id="PF10502">
    <property type="entry name" value="Peptidase_S26"/>
    <property type="match status" value="2"/>
</dbReference>
<proteinExistence type="inferred from homology"/>
<dbReference type="GO" id="GO:0016020">
    <property type="term" value="C:membrane"/>
    <property type="evidence" value="ECO:0007669"/>
    <property type="project" value="UniProtKB-SubCell"/>
</dbReference>
<keyword evidence="7" id="KW-1133">Transmembrane helix</keyword>
<protein>
    <recommendedName>
        <fullName evidence="4 7">Signal peptidase I</fullName>
        <ecNumber evidence="3 7">3.4.21.89</ecNumber>
    </recommendedName>
</protein>
<dbReference type="NCBIfam" id="TIGR02227">
    <property type="entry name" value="sigpep_I_bact"/>
    <property type="match status" value="2"/>
</dbReference>
<dbReference type="PRINTS" id="PR00727">
    <property type="entry name" value="LEADERPTASE"/>
</dbReference>
<dbReference type="InterPro" id="IPR043739">
    <property type="entry name" value="DUF5684"/>
</dbReference>
<dbReference type="Gene3D" id="2.10.109.10">
    <property type="entry name" value="Umud Fragment, subunit A"/>
    <property type="match status" value="2"/>
</dbReference>
<dbReference type="Pfam" id="PF18936">
    <property type="entry name" value="DUF5684"/>
    <property type="match status" value="1"/>
</dbReference>
<dbReference type="OrthoDB" id="9802919at2"/>
<evidence type="ECO:0000313" key="9">
    <source>
        <dbReference type="EMBL" id="AID37469.1"/>
    </source>
</evidence>
<dbReference type="InterPro" id="IPR000223">
    <property type="entry name" value="Pept_S26A_signal_pept_1"/>
</dbReference>
<dbReference type="InterPro" id="IPR019533">
    <property type="entry name" value="Peptidase_S26"/>
</dbReference>
<comment type="similarity">
    <text evidence="2 7">Belongs to the peptidase S26 family.</text>
</comment>
<dbReference type="SUPFAM" id="SSF51306">
    <property type="entry name" value="LexA/Signal peptidase"/>
    <property type="match status" value="1"/>
</dbReference>
<feature type="active site" evidence="6">
    <location>
        <position position="232"/>
    </location>
</feature>
<feature type="domain" description="Peptidase S26" evidence="8">
    <location>
        <begin position="382"/>
        <end position="441"/>
    </location>
</feature>
<evidence type="ECO:0000256" key="5">
    <source>
        <dbReference type="ARBA" id="ARBA00022801"/>
    </source>
</evidence>
<dbReference type="PROSITE" id="PS00761">
    <property type="entry name" value="SPASE_I_3"/>
    <property type="match status" value="1"/>
</dbReference>
<dbReference type="EC" id="3.4.21.89" evidence="3 7"/>
<dbReference type="AlphaFoldDB" id="A0A068DSU5"/>
<dbReference type="HOGENOM" id="CLU_028723_1_0_10"/>
<feature type="active site" evidence="6">
    <location>
        <position position="145"/>
    </location>
</feature>
<comment type="subcellular location">
    <subcellularLocation>
        <location evidence="7">Membrane</location>
        <topology evidence="7">Single-pass type II membrane protein</topology>
    </subcellularLocation>
</comment>
<evidence type="ECO:0000256" key="3">
    <source>
        <dbReference type="ARBA" id="ARBA00013208"/>
    </source>
</evidence>
<feature type="domain" description="Peptidase S26" evidence="8">
    <location>
        <begin position="117"/>
        <end position="267"/>
    </location>
</feature>
<dbReference type="GO" id="GO:0009003">
    <property type="term" value="F:signal peptidase activity"/>
    <property type="evidence" value="ECO:0007669"/>
    <property type="project" value="UniProtKB-EC"/>
</dbReference>
<reference evidence="9 10" key="1">
    <citation type="journal article" date="2014" name="Genome Biol. Evol.">
        <title>Genome sequence of "Candidatus Walczuchella monophlebidarum" the flavobacterial endosymbiont of Llaveia axin axin (Hemiptera: Coccoidea: Monophlebidae).</title>
        <authorList>
            <person name="Rosas-Perez T."/>
            <person name="Rosenblueth M."/>
            <person name="Rincon-Rosales R."/>
            <person name="Mora J."/>
            <person name="Martinez-Romero E."/>
        </authorList>
    </citation>
    <scope>NUCLEOTIDE SEQUENCE [LARGE SCALE GENOMIC DNA]</scope>
    <source>
        <strain evidence="9">FNIIJ</strain>
    </source>
</reference>
<keyword evidence="7" id="KW-0472">Membrane</keyword>
<feature type="transmembrane region" description="Helical" evidence="7">
    <location>
        <begin position="121"/>
        <end position="141"/>
    </location>
</feature>
<evidence type="ECO:0000313" key="10">
    <source>
        <dbReference type="Proteomes" id="UP000027148"/>
    </source>
</evidence>
<dbReference type="CDD" id="cd06530">
    <property type="entry name" value="S26_SPase_I"/>
    <property type="match status" value="2"/>
</dbReference>
<dbReference type="GO" id="GO:0004252">
    <property type="term" value="F:serine-type endopeptidase activity"/>
    <property type="evidence" value="ECO:0007669"/>
    <property type="project" value="InterPro"/>
</dbReference>
<dbReference type="KEGG" id="elv:FNIIJ_199"/>
<dbReference type="RefSeq" id="WP_038436195.1">
    <property type="nucleotide sequence ID" value="NZ_CP006873.1"/>
</dbReference>
<organism evidence="9 10">
    <name type="scientific">Candidatus Walczuchella monophlebidarum</name>
    <dbReference type="NCBI Taxonomy" id="1415657"/>
    <lineage>
        <taxon>Bacteria</taxon>
        <taxon>Pseudomonadati</taxon>
        <taxon>Bacteroidota</taxon>
        <taxon>Flavobacteriia</taxon>
        <taxon>Flavobacteriales</taxon>
        <taxon>Candidatus Walczuchella</taxon>
    </lineage>
</organism>
<dbReference type="EMBL" id="CP006873">
    <property type="protein sequence ID" value="AID37469.1"/>
    <property type="molecule type" value="Genomic_DNA"/>
</dbReference>
<dbReference type="STRING" id="1415657.FNIIJ_199"/>
<comment type="catalytic activity">
    <reaction evidence="1 7">
        <text>Cleavage of hydrophobic, N-terminal signal or leader sequences from secreted and periplasmic proteins.</text>
        <dbReference type="EC" id="3.4.21.89"/>
    </reaction>
</comment>
<name>A0A068DSU5_9FLAO</name>
<dbReference type="PANTHER" id="PTHR43390:SF1">
    <property type="entry name" value="CHLOROPLAST PROCESSING PEPTIDASE"/>
    <property type="match status" value="1"/>
</dbReference>
<evidence type="ECO:0000256" key="4">
    <source>
        <dbReference type="ARBA" id="ARBA00019232"/>
    </source>
</evidence>
<accession>A0A068DSU5</accession>
<keyword evidence="7" id="KW-0812">Transmembrane</keyword>
<gene>
    <name evidence="9" type="primary">lepB</name>
    <name evidence="9" type="ORF">FNIIJ_199</name>
</gene>
<evidence type="ECO:0000256" key="1">
    <source>
        <dbReference type="ARBA" id="ARBA00000677"/>
    </source>
</evidence>
<dbReference type="InterPro" id="IPR036286">
    <property type="entry name" value="LexA/Signal_pep-like_sf"/>
</dbReference>
<comment type="caution">
    <text evidence="7">Lacks conserved residue(s) required for the propagation of feature annotation.</text>
</comment>
<dbReference type="GO" id="GO:0006465">
    <property type="term" value="P:signal peptide processing"/>
    <property type="evidence" value="ECO:0007669"/>
    <property type="project" value="InterPro"/>
</dbReference>
<evidence type="ECO:0000259" key="8">
    <source>
        <dbReference type="Pfam" id="PF10502"/>
    </source>
</evidence>
<dbReference type="Proteomes" id="UP000027148">
    <property type="component" value="Chromosome"/>
</dbReference>
<keyword evidence="5 7" id="KW-0378">Hydrolase</keyword>
<dbReference type="InterPro" id="IPR019758">
    <property type="entry name" value="Pept_S26A_signal_pept_1_CS"/>
</dbReference>